<sequence>MEKLLLGANEIPSVLYRVQHKWYYVPPCASVNKGIYALKIDAKEPSTLNKLVAEVNNHLSLCHPPICSFPALWISPFISVFSRREDAEESLRSRRGKPGDVPTLSDEDEEVEKPVSPGSTHNNQDQHSADVGESQLPEGYYSISDVLDHSPQKAGIENAKWYKIRWKENGKIDWILPEDLTAVAIEIYWENKITRRVKRRASKLELN</sequence>
<dbReference type="HOGENOM" id="CLU_1326734_0_0_1"/>
<dbReference type="EMBL" id="KN832870">
    <property type="protein sequence ID" value="KIN08490.1"/>
    <property type="molecule type" value="Genomic_DNA"/>
</dbReference>
<accession>A0A0C3I080</accession>
<proteinExistence type="predicted"/>
<dbReference type="InParanoid" id="A0A0C3I080"/>
<keyword evidence="3" id="KW-1185">Reference proteome</keyword>
<organism evidence="2 3">
    <name type="scientific">Oidiodendron maius (strain Zn)</name>
    <dbReference type="NCBI Taxonomy" id="913774"/>
    <lineage>
        <taxon>Eukaryota</taxon>
        <taxon>Fungi</taxon>
        <taxon>Dikarya</taxon>
        <taxon>Ascomycota</taxon>
        <taxon>Pezizomycotina</taxon>
        <taxon>Leotiomycetes</taxon>
        <taxon>Leotiomycetes incertae sedis</taxon>
        <taxon>Myxotrichaceae</taxon>
        <taxon>Oidiodendron</taxon>
    </lineage>
</organism>
<feature type="compositionally biased region" description="Polar residues" evidence="1">
    <location>
        <begin position="117"/>
        <end position="126"/>
    </location>
</feature>
<evidence type="ECO:0000313" key="3">
    <source>
        <dbReference type="Proteomes" id="UP000054321"/>
    </source>
</evidence>
<evidence type="ECO:0000313" key="2">
    <source>
        <dbReference type="EMBL" id="KIN08490.1"/>
    </source>
</evidence>
<evidence type="ECO:0008006" key="4">
    <source>
        <dbReference type="Google" id="ProtNLM"/>
    </source>
</evidence>
<feature type="region of interest" description="Disordered" evidence="1">
    <location>
        <begin position="89"/>
        <end position="132"/>
    </location>
</feature>
<reference evidence="3" key="2">
    <citation type="submission" date="2015-01" db="EMBL/GenBank/DDBJ databases">
        <title>Evolutionary Origins and Diversification of the Mycorrhizal Mutualists.</title>
        <authorList>
            <consortium name="DOE Joint Genome Institute"/>
            <consortium name="Mycorrhizal Genomics Consortium"/>
            <person name="Kohler A."/>
            <person name="Kuo A."/>
            <person name="Nagy L.G."/>
            <person name="Floudas D."/>
            <person name="Copeland A."/>
            <person name="Barry K.W."/>
            <person name="Cichocki N."/>
            <person name="Veneault-Fourrey C."/>
            <person name="LaButti K."/>
            <person name="Lindquist E.A."/>
            <person name="Lipzen A."/>
            <person name="Lundell T."/>
            <person name="Morin E."/>
            <person name="Murat C."/>
            <person name="Riley R."/>
            <person name="Ohm R."/>
            <person name="Sun H."/>
            <person name="Tunlid A."/>
            <person name="Henrissat B."/>
            <person name="Grigoriev I.V."/>
            <person name="Hibbett D.S."/>
            <person name="Martin F."/>
        </authorList>
    </citation>
    <scope>NUCLEOTIDE SEQUENCE [LARGE SCALE GENOMIC DNA]</scope>
    <source>
        <strain evidence="3">Zn</strain>
    </source>
</reference>
<gene>
    <name evidence="2" type="ORF">OIDMADRAFT_23280</name>
</gene>
<protein>
    <recommendedName>
        <fullName evidence="4">Chromo domain-containing protein</fullName>
    </recommendedName>
</protein>
<evidence type="ECO:0000256" key="1">
    <source>
        <dbReference type="SAM" id="MobiDB-lite"/>
    </source>
</evidence>
<dbReference type="Proteomes" id="UP000054321">
    <property type="component" value="Unassembled WGS sequence"/>
</dbReference>
<name>A0A0C3I080_OIDMZ</name>
<reference evidence="2 3" key="1">
    <citation type="submission" date="2014-04" db="EMBL/GenBank/DDBJ databases">
        <authorList>
            <consortium name="DOE Joint Genome Institute"/>
            <person name="Kuo A."/>
            <person name="Martino E."/>
            <person name="Perotto S."/>
            <person name="Kohler A."/>
            <person name="Nagy L.G."/>
            <person name="Floudas D."/>
            <person name="Copeland A."/>
            <person name="Barry K.W."/>
            <person name="Cichocki N."/>
            <person name="Veneault-Fourrey C."/>
            <person name="LaButti K."/>
            <person name="Lindquist E.A."/>
            <person name="Lipzen A."/>
            <person name="Lundell T."/>
            <person name="Morin E."/>
            <person name="Murat C."/>
            <person name="Sun H."/>
            <person name="Tunlid A."/>
            <person name="Henrissat B."/>
            <person name="Grigoriev I.V."/>
            <person name="Hibbett D.S."/>
            <person name="Martin F."/>
            <person name="Nordberg H.P."/>
            <person name="Cantor M.N."/>
            <person name="Hua S.X."/>
        </authorList>
    </citation>
    <scope>NUCLEOTIDE SEQUENCE [LARGE SCALE GENOMIC DNA]</scope>
    <source>
        <strain evidence="2 3">Zn</strain>
    </source>
</reference>
<dbReference type="AlphaFoldDB" id="A0A0C3I080"/>